<dbReference type="InterPro" id="IPR042257">
    <property type="entry name" value="DGOK_C"/>
</dbReference>
<evidence type="ECO:0000313" key="2">
    <source>
        <dbReference type="Proteomes" id="UP000028981"/>
    </source>
</evidence>
<accession>A0A087M3R0</accession>
<dbReference type="InterPro" id="IPR042258">
    <property type="entry name" value="DGOK_N"/>
</dbReference>
<comment type="caution">
    <text evidence="1">The sequence shown here is derived from an EMBL/GenBank/DDBJ whole genome shotgun (WGS) entry which is preliminary data.</text>
</comment>
<gene>
    <name evidence="1" type="ORF">JP75_08265</name>
</gene>
<proteinExistence type="predicted"/>
<dbReference type="STRING" id="46914.JP75_08265"/>
<dbReference type="RefSeq" id="WP_035081370.1">
    <property type="nucleotide sequence ID" value="NZ_JQGC01000006.1"/>
</dbReference>
<dbReference type="GO" id="GO:0034194">
    <property type="term" value="P:D-galactonate catabolic process"/>
    <property type="evidence" value="ECO:0007669"/>
    <property type="project" value="InterPro"/>
</dbReference>
<dbReference type="OrthoDB" id="256574at2"/>
<protein>
    <recommendedName>
        <fullName evidence="3">2-dehydro-3-deoxygalactonokinase</fullName>
    </recommendedName>
</protein>
<name>A0A087M3R0_9HYPH</name>
<dbReference type="EMBL" id="JQGC01000006">
    <property type="protein sequence ID" value="KFL31513.1"/>
    <property type="molecule type" value="Genomic_DNA"/>
</dbReference>
<dbReference type="InterPro" id="IPR007729">
    <property type="entry name" value="DGOK"/>
</dbReference>
<dbReference type="AlphaFoldDB" id="A0A087M3R0"/>
<organism evidence="1 2">
    <name type="scientific">Devosia riboflavina</name>
    <dbReference type="NCBI Taxonomy" id="46914"/>
    <lineage>
        <taxon>Bacteria</taxon>
        <taxon>Pseudomonadati</taxon>
        <taxon>Pseudomonadota</taxon>
        <taxon>Alphaproteobacteria</taxon>
        <taxon>Hyphomicrobiales</taxon>
        <taxon>Devosiaceae</taxon>
        <taxon>Devosia</taxon>
    </lineage>
</organism>
<keyword evidence="2" id="KW-1185">Reference proteome</keyword>
<sequence>MLIGVEWTSQAFEASLIDESGTVLADLKKGMGTTAVRDRRFAETFLELVPEVWRNEASATYFSGMITGRGGWVETGFVETPASLGDLAKTAVARSEGVLPLLFLPGIASIGALPDVMRGEEIRVFAAASDHASATVILPGLHTKYVSVEAGRIMRLGTYMGGETAKLLSRDSLISRLIPADAVVTDAGFGRGLAAAWEDALPGGPLRRLFSARSLVLFDRMPAEDIAGYIAGLMAGAEIAEAEAEWSLRTGPVLVLGESPEAKHYLAALNQRGIPALSKQASAAFSFAALHRALSRPAQFA</sequence>
<dbReference type="Gene3D" id="3.30.420.300">
    <property type="entry name" value="2-keto-3-deoxy-galactonokinase, substrate binding domain"/>
    <property type="match status" value="1"/>
</dbReference>
<dbReference type="Gene3D" id="3.30.420.310">
    <property type="entry name" value="2-keto-3-deoxy-galactonokinase, C-terminal domain"/>
    <property type="match status" value="1"/>
</dbReference>
<dbReference type="GO" id="GO:0008671">
    <property type="term" value="F:2-dehydro-3-deoxygalactonokinase activity"/>
    <property type="evidence" value="ECO:0007669"/>
    <property type="project" value="InterPro"/>
</dbReference>
<reference evidence="1 2" key="1">
    <citation type="submission" date="2014-08" db="EMBL/GenBank/DDBJ databases">
        <authorList>
            <person name="Hassan Y.I."/>
            <person name="Lepp D."/>
            <person name="Zhou T."/>
        </authorList>
    </citation>
    <scope>NUCLEOTIDE SEQUENCE [LARGE SCALE GENOMIC DNA]</scope>
    <source>
        <strain evidence="1 2">IFO13584</strain>
    </source>
</reference>
<evidence type="ECO:0008006" key="3">
    <source>
        <dbReference type="Google" id="ProtNLM"/>
    </source>
</evidence>
<evidence type="ECO:0000313" key="1">
    <source>
        <dbReference type="EMBL" id="KFL31513.1"/>
    </source>
</evidence>
<dbReference type="Proteomes" id="UP000028981">
    <property type="component" value="Unassembled WGS sequence"/>
</dbReference>
<dbReference type="Pfam" id="PF05035">
    <property type="entry name" value="DGOK"/>
    <property type="match status" value="1"/>
</dbReference>